<dbReference type="EMBL" id="JAEPRE010000063">
    <property type="protein sequence ID" value="KAG2234035.1"/>
    <property type="molecule type" value="Genomic_DNA"/>
</dbReference>
<sequence>MENKVPTPNFSSENSEVEYFKYAPVSKWDFESFKKHMMKKRLKPNPVVIYTKYKHCLHMLTRFSDLSENKMQSVKGLIENCKILLPQEQPQQQRSPETNYYNYGTVGFQGKMNGGTISVIPSKRVLEETEEGHVEIPRPDQRSESPESLPSDEPEPTTFLTDTTDESFKVTEPSSNYGELLKQRQYILELNEFDDISLTSKVSARNMDNELSLDERLLLSSISYYDNCPVEILLQPYAFSDQTYIEIRKWRRNTFHLNLHQMIPPTEEDIFQRNLGVFLVNLTETLNRLPLISNNKQFEIDYSVQNISILLRFVFNSKSKVNIAWEKPSITNQDTSGKTVTHDFLIYSNHQELGCGEIKVNGVGERLQEEGRARLGERLKKQLHRRIKEAKSRRELYVFGVFITDNIMELYRSSFSKENGYDLVLLSKIMLPTLGSTYTSIEESLEVLFSFKESIINTMQDPSECERPYIYREYYNYLKPTVSFI</sequence>
<feature type="compositionally biased region" description="Basic and acidic residues" evidence="1">
    <location>
        <begin position="128"/>
        <end position="145"/>
    </location>
</feature>
<dbReference type="Proteomes" id="UP000613177">
    <property type="component" value="Unassembled WGS sequence"/>
</dbReference>
<keyword evidence="3" id="KW-1185">Reference proteome</keyword>
<gene>
    <name evidence="2" type="ORF">INT48_007125</name>
</gene>
<evidence type="ECO:0000313" key="2">
    <source>
        <dbReference type="EMBL" id="KAG2234035.1"/>
    </source>
</evidence>
<evidence type="ECO:0000256" key="1">
    <source>
        <dbReference type="SAM" id="MobiDB-lite"/>
    </source>
</evidence>
<feature type="region of interest" description="Disordered" evidence="1">
    <location>
        <begin position="128"/>
        <end position="174"/>
    </location>
</feature>
<organism evidence="2 3">
    <name type="scientific">Thamnidium elegans</name>
    <dbReference type="NCBI Taxonomy" id="101142"/>
    <lineage>
        <taxon>Eukaryota</taxon>
        <taxon>Fungi</taxon>
        <taxon>Fungi incertae sedis</taxon>
        <taxon>Mucoromycota</taxon>
        <taxon>Mucoromycotina</taxon>
        <taxon>Mucoromycetes</taxon>
        <taxon>Mucorales</taxon>
        <taxon>Mucorineae</taxon>
        <taxon>Mucoraceae</taxon>
        <taxon>Thamnidium</taxon>
    </lineage>
</organism>
<dbReference type="AlphaFoldDB" id="A0A8H7VUW5"/>
<comment type="caution">
    <text evidence="2">The sequence shown here is derived from an EMBL/GenBank/DDBJ whole genome shotgun (WGS) entry which is preliminary data.</text>
</comment>
<protein>
    <submittedName>
        <fullName evidence="2">Uncharacterized protein</fullName>
    </submittedName>
</protein>
<name>A0A8H7VUW5_9FUNG</name>
<evidence type="ECO:0000313" key="3">
    <source>
        <dbReference type="Proteomes" id="UP000613177"/>
    </source>
</evidence>
<accession>A0A8H7VUW5</accession>
<reference evidence="2" key="1">
    <citation type="submission" date="2021-01" db="EMBL/GenBank/DDBJ databases">
        <title>Metabolic potential, ecology and presence of endohyphal bacteria is reflected in genomic diversity of Mucoromycotina.</title>
        <authorList>
            <person name="Muszewska A."/>
            <person name="Okrasinska A."/>
            <person name="Steczkiewicz K."/>
            <person name="Drgas O."/>
            <person name="Orlowska M."/>
            <person name="Perlinska-Lenart U."/>
            <person name="Aleksandrzak-Piekarczyk T."/>
            <person name="Szatraj K."/>
            <person name="Zielenkiewicz U."/>
            <person name="Pilsyk S."/>
            <person name="Malc E."/>
            <person name="Mieczkowski P."/>
            <person name="Kruszewska J.S."/>
            <person name="Biernat P."/>
            <person name="Pawlowska J."/>
        </authorList>
    </citation>
    <scope>NUCLEOTIDE SEQUENCE</scope>
    <source>
        <strain evidence="2">WA0000018081</strain>
    </source>
</reference>
<proteinExistence type="predicted"/>